<dbReference type="RefSeq" id="XP_018988579.1">
    <property type="nucleotide sequence ID" value="XM_019127819.1"/>
</dbReference>
<dbReference type="Proteomes" id="UP000094336">
    <property type="component" value="Unassembled WGS sequence"/>
</dbReference>
<feature type="transmembrane region" description="Helical" evidence="3">
    <location>
        <begin position="263"/>
        <end position="283"/>
    </location>
</feature>
<feature type="transmembrane region" description="Helical" evidence="3">
    <location>
        <begin position="203"/>
        <end position="227"/>
    </location>
</feature>
<keyword evidence="3" id="KW-0472">Membrane</keyword>
<evidence type="ECO:0000313" key="4">
    <source>
        <dbReference type="EMBL" id="ODQ83251.1"/>
    </source>
</evidence>
<dbReference type="GeneID" id="30145672"/>
<dbReference type="SUPFAM" id="SSF103473">
    <property type="entry name" value="MFS general substrate transporter"/>
    <property type="match status" value="1"/>
</dbReference>
<reference evidence="5" key="1">
    <citation type="submission" date="2016-05" db="EMBL/GenBank/DDBJ databases">
        <title>Comparative genomics of biotechnologically important yeasts.</title>
        <authorList>
            <consortium name="DOE Joint Genome Institute"/>
            <person name="Riley R."/>
            <person name="Haridas S."/>
            <person name="Wolfe K.H."/>
            <person name="Lopes M.R."/>
            <person name="Hittinger C.T."/>
            <person name="Goker M."/>
            <person name="Salamov A."/>
            <person name="Wisecaver J."/>
            <person name="Long T.M."/>
            <person name="Aerts A.L."/>
            <person name="Barry K."/>
            <person name="Choi C."/>
            <person name="Clum A."/>
            <person name="Coughlan A.Y."/>
            <person name="Deshpande S."/>
            <person name="Douglass A.P."/>
            <person name="Hanson S.J."/>
            <person name="Klenk H.-P."/>
            <person name="Labutti K."/>
            <person name="Lapidus A."/>
            <person name="Lindquist E."/>
            <person name="Lipzen A."/>
            <person name="Meier-Kolthoff J.P."/>
            <person name="Ohm R.A."/>
            <person name="Otillar R.P."/>
            <person name="Pangilinan J."/>
            <person name="Peng Y."/>
            <person name="Rokas A."/>
            <person name="Rosa C.A."/>
            <person name="Scheuner C."/>
            <person name="Sibirny A.A."/>
            <person name="Slot J.C."/>
            <person name="Stielow J.B."/>
            <person name="Sun H."/>
            <person name="Kurtzman C.P."/>
            <person name="Blackwell M."/>
            <person name="Grigoriev I.V."/>
            <person name="Jeffries T.W."/>
        </authorList>
    </citation>
    <scope>NUCLEOTIDE SEQUENCE [LARGE SCALE GENOMIC DNA]</scope>
    <source>
        <strain evidence="5">NRRL Y-12698</strain>
    </source>
</reference>
<protein>
    <recommendedName>
        <fullName evidence="6">Major facilitator superfamily (MFS) profile domain-containing protein</fullName>
    </recommendedName>
</protein>
<dbReference type="AlphaFoldDB" id="A0A1E3R042"/>
<dbReference type="Pfam" id="PF07690">
    <property type="entry name" value="MFS_1"/>
    <property type="match status" value="1"/>
</dbReference>
<feature type="transmembrane region" description="Helical" evidence="3">
    <location>
        <begin position="442"/>
        <end position="462"/>
    </location>
</feature>
<keyword evidence="3" id="KW-1133">Transmembrane helix</keyword>
<evidence type="ECO:0008006" key="6">
    <source>
        <dbReference type="Google" id="ProtNLM"/>
    </source>
</evidence>
<accession>A0A1E3R042</accession>
<keyword evidence="3" id="KW-0812">Transmembrane</keyword>
<dbReference type="GO" id="GO:0016020">
    <property type="term" value="C:membrane"/>
    <property type="evidence" value="ECO:0007669"/>
    <property type="project" value="UniProtKB-SubCell"/>
</dbReference>
<dbReference type="PANTHER" id="PTHR11360">
    <property type="entry name" value="MONOCARBOXYLATE TRANSPORTER"/>
    <property type="match status" value="1"/>
</dbReference>
<dbReference type="Gene3D" id="1.20.1250.20">
    <property type="entry name" value="MFS general substrate transporter like domains"/>
    <property type="match status" value="2"/>
</dbReference>
<feature type="transmembrane region" description="Helical" evidence="3">
    <location>
        <begin position="384"/>
        <end position="404"/>
    </location>
</feature>
<gene>
    <name evidence="4" type="ORF">BABINDRAFT_159686</name>
</gene>
<dbReference type="EMBL" id="KV454426">
    <property type="protein sequence ID" value="ODQ83251.1"/>
    <property type="molecule type" value="Genomic_DNA"/>
</dbReference>
<dbReference type="InterPro" id="IPR036259">
    <property type="entry name" value="MFS_trans_sf"/>
</dbReference>
<feature type="transmembrane region" description="Helical" evidence="3">
    <location>
        <begin position="535"/>
        <end position="557"/>
    </location>
</feature>
<dbReference type="InterPro" id="IPR050327">
    <property type="entry name" value="Proton-linked_MCT"/>
</dbReference>
<feature type="transmembrane region" description="Helical" evidence="3">
    <location>
        <begin position="290"/>
        <end position="310"/>
    </location>
</feature>
<dbReference type="GO" id="GO:0022857">
    <property type="term" value="F:transmembrane transporter activity"/>
    <property type="evidence" value="ECO:0007669"/>
    <property type="project" value="InterPro"/>
</dbReference>
<feature type="transmembrane region" description="Helical" evidence="3">
    <location>
        <begin position="469"/>
        <end position="485"/>
    </location>
</feature>
<feature type="transmembrane region" description="Helical" evidence="3">
    <location>
        <begin position="160"/>
        <end position="183"/>
    </location>
</feature>
<dbReference type="PANTHER" id="PTHR11360:SF315">
    <property type="entry name" value="TRANSPORTER MCH2-RELATED"/>
    <property type="match status" value="1"/>
</dbReference>
<dbReference type="InterPro" id="IPR011701">
    <property type="entry name" value="MFS"/>
</dbReference>
<evidence type="ECO:0000256" key="2">
    <source>
        <dbReference type="ARBA" id="ARBA00006727"/>
    </source>
</evidence>
<sequence length="621" mass="68084">MNNEKYNTVSFKSHSTDGGLNLGSFASNASSVANDPTGIYNSNPHELYFPANDEIDSITTIGSRSIESLRLNALSHIPSSAHSNPLVRSLSMVIDAVKDDNLITEKEKQEAGLPKTEFGLMQEQFLRRASLLSIYEPHADTERDPSSDEDPSLGIPDGGYAWVIAVCSCLFNISTWGSNASYGVFLNYYLSSNYFPGATNFDFAMVGGLVIGLAYTFSPFAFILVAYIGLKPTVVLGVVIQTAGYILASFATKTWQLYLTEGVMIGISFSLVFTAGVAILSNWFYHRRALASGIMTGGTGLGGILFALSSQKLMEVTGNHKWPLRMVGMITFVLCAISLCLTKQYPKTFPKHKLHPSRPPLGQAIRVVLNPKIITFFPIHVVSFWYACVNTGYVILLFSTAAYASSLGLTREQGSIVTAVMNVGQLFGRPGMGYLSDRLGRINFSILMTLSFGVLVLVFWVNARTYGSLIAWSLVCGMTIGIASVNNQPLALDVAGTDLFPTAYSYMNILVAIPLTFAEVIALKMKDDRAHSARPFLSCQLLTGALFFAGGFSLFILREIKIRKLLTERQAVITRSTPVYVEGDKEILTRGVDEVRLRKYKYLLRGGTMGYVSRMIYPIKV</sequence>
<evidence type="ECO:0000313" key="5">
    <source>
        <dbReference type="Proteomes" id="UP000094336"/>
    </source>
</evidence>
<comment type="subcellular location">
    <subcellularLocation>
        <location evidence="1">Membrane</location>
        <topology evidence="1">Multi-pass membrane protein</topology>
    </subcellularLocation>
</comment>
<evidence type="ECO:0000256" key="3">
    <source>
        <dbReference type="SAM" id="Phobius"/>
    </source>
</evidence>
<feature type="transmembrane region" description="Helical" evidence="3">
    <location>
        <begin position="234"/>
        <end position="251"/>
    </location>
</feature>
<feature type="transmembrane region" description="Helical" evidence="3">
    <location>
        <begin position="505"/>
        <end position="523"/>
    </location>
</feature>
<keyword evidence="5" id="KW-1185">Reference proteome</keyword>
<feature type="transmembrane region" description="Helical" evidence="3">
    <location>
        <begin position="322"/>
        <end position="341"/>
    </location>
</feature>
<name>A0A1E3R042_9ASCO</name>
<proteinExistence type="inferred from homology"/>
<dbReference type="OrthoDB" id="2213137at2759"/>
<evidence type="ECO:0000256" key="1">
    <source>
        <dbReference type="ARBA" id="ARBA00004141"/>
    </source>
</evidence>
<comment type="similarity">
    <text evidence="2">Belongs to the major facilitator superfamily. Monocarboxylate porter (TC 2.A.1.13) family.</text>
</comment>
<organism evidence="4 5">
    <name type="scientific">Babjeviella inositovora NRRL Y-12698</name>
    <dbReference type="NCBI Taxonomy" id="984486"/>
    <lineage>
        <taxon>Eukaryota</taxon>
        <taxon>Fungi</taxon>
        <taxon>Dikarya</taxon>
        <taxon>Ascomycota</taxon>
        <taxon>Saccharomycotina</taxon>
        <taxon>Pichiomycetes</taxon>
        <taxon>Serinales incertae sedis</taxon>
        <taxon>Babjeviella</taxon>
    </lineage>
</organism>